<feature type="compositionally biased region" description="Polar residues" evidence="8">
    <location>
        <begin position="415"/>
        <end position="441"/>
    </location>
</feature>
<feature type="region of interest" description="Disordered" evidence="8">
    <location>
        <begin position="37"/>
        <end position="245"/>
    </location>
</feature>
<dbReference type="WBParaSite" id="PSAMB.scaffold3650size17435.g22184.t1">
    <property type="protein sequence ID" value="PSAMB.scaffold3650size17435.g22184.t1"/>
    <property type="gene ID" value="PSAMB.scaffold3650size17435.g22184"/>
</dbReference>
<dbReference type="GO" id="GO:1990385">
    <property type="term" value="C:meiotic spindle midzone"/>
    <property type="evidence" value="ECO:0007669"/>
    <property type="project" value="TreeGrafter"/>
</dbReference>
<dbReference type="InterPro" id="IPR005635">
    <property type="entry name" value="Inner_centromere_prot_ARK-bd"/>
</dbReference>
<feature type="compositionally biased region" description="Basic and acidic residues" evidence="8">
    <location>
        <begin position="201"/>
        <end position="211"/>
    </location>
</feature>
<evidence type="ECO:0000256" key="5">
    <source>
        <dbReference type="ARBA" id="ARBA00022829"/>
    </source>
</evidence>
<dbReference type="Gene3D" id="1.20.5.2230">
    <property type="match status" value="1"/>
</dbReference>
<keyword evidence="4" id="KW-0963">Cytoplasm</keyword>
<keyword evidence="6" id="KW-0206">Cytoskeleton</keyword>
<comment type="subcellular location">
    <subcellularLocation>
        <location evidence="2">Cytoplasm</location>
        <location evidence="2">Cytoskeleton</location>
        <location evidence="2">Spindle</location>
    </subcellularLocation>
    <subcellularLocation>
        <location evidence="1">Nucleus</location>
    </subcellularLocation>
</comment>
<feature type="compositionally biased region" description="Basic and acidic residues" evidence="8">
    <location>
        <begin position="619"/>
        <end position="630"/>
    </location>
</feature>
<feature type="region of interest" description="Disordered" evidence="8">
    <location>
        <begin position="261"/>
        <end position="402"/>
    </location>
</feature>
<keyword evidence="7" id="KW-0539">Nucleus</keyword>
<feature type="compositionally biased region" description="Polar residues" evidence="8">
    <location>
        <begin position="149"/>
        <end position="158"/>
    </location>
</feature>
<dbReference type="GO" id="GO:0032133">
    <property type="term" value="C:chromosome passenger complex"/>
    <property type="evidence" value="ECO:0007669"/>
    <property type="project" value="TreeGrafter"/>
</dbReference>
<evidence type="ECO:0000256" key="1">
    <source>
        <dbReference type="ARBA" id="ARBA00004123"/>
    </source>
</evidence>
<evidence type="ECO:0000256" key="8">
    <source>
        <dbReference type="SAM" id="MobiDB-lite"/>
    </source>
</evidence>
<feature type="compositionally biased region" description="Acidic residues" evidence="8">
    <location>
        <begin position="524"/>
        <end position="533"/>
    </location>
</feature>
<dbReference type="GO" id="GO:0051257">
    <property type="term" value="P:meiotic spindle midzone assembly"/>
    <property type="evidence" value="ECO:0007669"/>
    <property type="project" value="TreeGrafter"/>
</dbReference>
<evidence type="ECO:0000256" key="2">
    <source>
        <dbReference type="ARBA" id="ARBA00004186"/>
    </source>
</evidence>
<keyword evidence="10" id="KW-1185">Reference proteome</keyword>
<dbReference type="PANTHER" id="PTHR13142">
    <property type="entry name" value="INNER CENTROMERE PROTEIN"/>
    <property type="match status" value="1"/>
</dbReference>
<feature type="domain" description="Inner centromere protein ARK-binding" evidence="9">
    <location>
        <begin position="522"/>
        <end position="556"/>
    </location>
</feature>
<name>A0A914WB26_9BILA</name>
<keyword evidence="5" id="KW-0159">Chromosome partition</keyword>
<feature type="compositionally biased region" description="Basic and acidic residues" evidence="8">
    <location>
        <begin position="261"/>
        <end position="316"/>
    </location>
</feature>
<evidence type="ECO:0000313" key="11">
    <source>
        <dbReference type="WBParaSite" id="PSAMB.scaffold3650size17435.g22184.t1"/>
    </source>
</evidence>
<feature type="region of interest" description="Disordered" evidence="8">
    <location>
        <begin position="415"/>
        <end position="452"/>
    </location>
</feature>
<sequence>MRFVAELELKILDFSDWVGAARQFGKQTIAQCLGDRMVPKTPKRRRDATGKGPTMTRYLEAKKEDMTVHVPSPHEAPVVSEEQSVRRPPKRSAKTVMKQEPDKKRSRSSGLRAANAQPPTPHEEANGHEDDDVFEETPDRPPKKERFAKTSTPKTAAISSVGRPAGTQNRTAPIASHTSVITSASGTDPRSAAKSVQKLFSGEKGEPKSGERATNCRTPMTASKSAYSVSRHASASALNQQQRVQNEKAAMIRRVEAQQQRQEEAIARKNEMNHNKIELLKKKREERERRAAEKREEASRKELERLQRADEKKRALEQMQKAEAAAVSAQRPHLPYPPRSPMPIRSRPVQPKQQILPPLMSEATKRDIPPRSPMATRTRSRSKIRTGAATSMSPIKPVASSHSARIDAHLAAEATEQTATYSKKSTVVRASSRSKLTNGSPAKSPLKPISVEHKQPLAVDGGGKKALAAEVAKAELSLPKSTIARLQNISVSSSNANVSQSYEMTPLRTIQPSTNTDYGIEDLNSGDETDDEEAPRKRIPSWAQGANLKAAVIQQYYNCPETRLLTCGMESPDLSAIFSIRRARFDKRTSSALWDSPLWNPTKAANYPRVPRPASVPTLKKDKDGAPAAE</sequence>
<dbReference type="GO" id="GO:0051310">
    <property type="term" value="P:metaphase chromosome alignment"/>
    <property type="evidence" value="ECO:0007669"/>
    <property type="project" value="TreeGrafter"/>
</dbReference>
<dbReference type="Proteomes" id="UP000887566">
    <property type="component" value="Unplaced"/>
</dbReference>
<evidence type="ECO:0000313" key="10">
    <source>
        <dbReference type="Proteomes" id="UP000887566"/>
    </source>
</evidence>
<accession>A0A914WB26</accession>
<evidence type="ECO:0000259" key="9">
    <source>
        <dbReference type="Pfam" id="PF03941"/>
    </source>
</evidence>
<feature type="compositionally biased region" description="Polar residues" evidence="8">
    <location>
        <begin position="215"/>
        <end position="244"/>
    </location>
</feature>
<dbReference type="GO" id="GO:0000776">
    <property type="term" value="C:kinetochore"/>
    <property type="evidence" value="ECO:0007669"/>
    <property type="project" value="TreeGrafter"/>
</dbReference>
<dbReference type="GO" id="GO:0000281">
    <property type="term" value="P:mitotic cytokinesis"/>
    <property type="evidence" value="ECO:0007669"/>
    <property type="project" value="TreeGrafter"/>
</dbReference>
<feature type="region of interest" description="Disordered" evidence="8">
    <location>
        <begin position="604"/>
        <end position="630"/>
    </location>
</feature>
<evidence type="ECO:0000256" key="4">
    <source>
        <dbReference type="ARBA" id="ARBA00022490"/>
    </source>
</evidence>
<dbReference type="GO" id="GO:0030496">
    <property type="term" value="C:midbody"/>
    <property type="evidence" value="ECO:0007669"/>
    <property type="project" value="TreeGrafter"/>
</dbReference>
<organism evidence="10 11">
    <name type="scientific">Plectus sambesii</name>
    <dbReference type="NCBI Taxonomy" id="2011161"/>
    <lineage>
        <taxon>Eukaryota</taxon>
        <taxon>Metazoa</taxon>
        <taxon>Ecdysozoa</taxon>
        <taxon>Nematoda</taxon>
        <taxon>Chromadorea</taxon>
        <taxon>Plectida</taxon>
        <taxon>Plectina</taxon>
        <taxon>Plectoidea</taxon>
        <taxon>Plectidae</taxon>
        <taxon>Plectus</taxon>
    </lineage>
</organism>
<dbReference type="GO" id="GO:0005634">
    <property type="term" value="C:nucleus"/>
    <property type="evidence" value="ECO:0007669"/>
    <property type="project" value="UniProtKB-SubCell"/>
</dbReference>
<reference evidence="11" key="1">
    <citation type="submission" date="2022-11" db="UniProtKB">
        <authorList>
            <consortium name="WormBaseParasite"/>
        </authorList>
    </citation>
    <scope>IDENTIFICATION</scope>
</reference>
<feature type="compositionally biased region" description="Basic and acidic residues" evidence="8">
    <location>
        <begin position="137"/>
        <end position="148"/>
    </location>
</feature>
<feature type="region of interest" description="Disordered" evidence="8">
    <location>
        <begin position="510"/>
        <end position="536"/>
    </location>
</feature>
<protein>
    <submittedName>
        <fullName evidence="11">Inner centromere protein ARK-binding domain-containing protein</fullName>
    </submittedName>
</protein>
<dbReference type="AlphaFoldDB" id="A0A914WB26"/>
<evidence type="ECO:0000256" key="7">
    <source>
        <dbReference type="ARBA" id="ARBA00023242"/>
    </source>
</evidence>
<comment type="similarity">
    <text evidence="3">Belongs to the INCENP family.</text>
</comment>
<feature type="compositionally biased region" description="Polar residues" evidence="8">
    <location>
        <begin position="166"/>
        <end position="188"/>
    </location>
</feature>
<dbReference type="Pfam" id="PF03941">
    <property type="entry name" value="INCENP_ARK-bind"/>
    <property type="match status" value="1"/>
</dbReference>
<evidence type="ECO:0000256" key="3">
    <source>
        <dbReference type="ARBA" id="ARBA00010042"/>
    </source>
</evidence>
<proteinExistence type="inferred from homology"/>
<evidence type="ECO:0000256" key="6">
    <source>
        <dbReference type="ARBA" id="ARBA00023212"/>
    </source>
</evidence>
<dbReference type="PANTHER" id="PTHR13142:SF1">
    <property type="entry name" value="INNER CENTROMERE PROTEIN"/>
    <property type="match status" value="1"/>
</dbReference>